<dbReference type="RefSeq" id="WP_181338684.1">
    <property type="nucleotide sequence ID" value="NZ_JAAKDE010000003.1"/>
</dbReference>
<sequence>MDKQKKWLQILVWLIKGVITLEEGLFLLGQKMKIVRLLALFSLKKSQYNNI</sequence>
<evidence type="ECO:0000256" key="1">
    <source>
        <dbReference type="SAM" id="Phobius"/>
    </source>
</evidence>
<accession>A0A8J6LRL2</accession>
<evidence type="ECO:0000313" key="2">
    <source>
        <dbReference type="EMBL" id="MBA2132227.1"/>
    </source>
</evidence>
<dbReference type="EMBL" id="JAAKDE010000003">
    <property type="protein sequence ID" value="MBA2132227.1"/>
    <property type="molecule type" value="Genomic_DNA"/>
</dbReference>
<protein>
    <submittedName>
        <fullName evidence="2">Uncharacterized protein</fullName>
    </submittedName>
</protein>
<feature type="transmembrane region" description="Helical" evidence="1">
    <location>
        <begin position="6"/>
        <end position="28"/>
    </location>
</feature>
<proteinExistence type="predicted"/>
<keyword evidence="1" id="KW-1133">Transmembrane helix</keyword>
<keyword evidence="1" id="KW-0812">Transmembrane</keyword>
<evidence type="ECO:0000313" key="3">
    <source>
        <dbReference type="Proteomes" id="UP000657177"/>
    </source>
</evidence>
<dbReference type="Proteomes" id="UP000657177">
    <property type="component" value="Unassembled WGS sequence"/>
</dbReference>
<comment type="caution">
    <text evidence="2">The sequence shown here is derived from an EMBL/GenBank/DDBJ whole genome shotgun (WGS) entry which is preliminary data.</text>
</comment>
<dbReference type="AlphaFoldDB" id="A0A8J6LRL2"/>
<name>A0A8J6LRL2_9FIRM</name>
<organism evidence="2 3">
    <name type="scientific">Capillibacterium thermochitinicola</name>
    <dbReference type="NCBI Taxonomy" id="2699427"/>
    <lineage>
        <taxon>Bacteria</taxon>
        <taxon>Bacillati</taxon>
        <taxon>Bacillota</taxon>
        <taxon>Capillibacterium</taxon>
    </lineage>
</organism>
<keyword evidence="3" id="KW-1185">Reference proteome</keyword>
<reference evidence="2" key="1">
    <citation type="submission" date="2020-06" db="EMBL/GenBank/DDBJ databases">
        <title>Novel chitinolytic bacterium.</title>
        <authorList>
            <person name="Ungkulpasvich U."/>
            <person name="Kosugi A."/>
            <person name="Uke A."/>
        </authorList>
    </citation>
    <scope>NUCLEOTIDE SEQUENCE</scope>
    <source>
        <strain evidence="2">UUS1-1</strain>
    </source>
</reference>
<keyword evidence="1" id="KW-0472">Membrane</keyword>
<gene>
    <name evidence="2" type="ORF">G5B42_01495</name>
</gene>